<reference evidence="7 8" key="1">
    <citation type="submission" date="2016-02" db="EMBL/GenBank/DDBJ databases">
        <authorList>
            <person name="Wen L."/>
            <person name="He K."/>
            <person name="Yang H."/>
        </authorList>
    </citation>
    <scope>NUCLEOTIDE SEQUENCE [LARGE SCALE GENOMIC DNA]</scope>
    <source>
        <strain evidence="7 8">GED7880</strain>
    </source>
</reference>
<dbReference type="PANTHER" id="PTHR11562">
    <property type="entry name" value="CATION EFFLUX PROTEIN/ ZINC TRANSPORTER"/>
    <property type="match status" value="1"/>
</dbReference>
<dbReference type="GO" id="GO:0005385">
    <property type="term" value="F:zinc ion transmembrane transporter activity"/>
    <property type="evidence" value="ECO:0007669"/>
    <property type="project" value="TreeGrafter"/>
</dbReference>
<feature type="transmembrane region" description="Helical" evidence="5">
    <location>
        <begin position="191"/>
        <end position="210"/>
    </location>
</feature>
<feature type="transmembrane region" description="Helical" evidence="5">
    <location>
        <begin position="25"/>
        <end position="45"/>
    </location>
</feature>
<gene>
    <name evidence="7" type="ORF">HMPREF3202_00834</name>
</gene>
<keyword evidence="2 5" id="KW-0812">Transmembrane</keyword>
<evidence type="ECO:0000256" key="1">
    <source>
        <dbReference type="ARBA" id="ARBA00004141"/>
    </source>
</evidence>
<comment type="subcellular location">
    <subcellularLocation>
        <location evidence="1">Membrane</location>
        <topology evidence="1">Multi-pass membrane protein</topology>
    </subcellularLocation>
</comment>
<proteinExistence type="predicted"/>
<comment type="caution">
    <text evidence="7">The sequence shown here is derived from an EMBL/GenBank/DDBJ whole genome shotgun (WGS) entry which is preliminary data.</text>
</comment>
<dbReference type="Gene3D" id="1.20.1510.10">
    <property type="entry name" value="Cation efflux protein transmembrane domain"/>
    <property type="match status" value="1"/>
</dbReference>
<dbReference type="AlphaFoldDB" id="A0A137SZ21"/>
<feature type="domain" description="Cation efflux protein transmembrane" evidence="6">
    <location>
        <begin position="26"/>
        <end position="217"/>
    </location>
</feature>
<evidence type="ECO:0000259" key="6">
    <source>
        <dbReference type="Pfam" id="PF01545"/>
    </source>
</evidence>
<feature type="transmembrane region" description="Helical" evidence="5">
    <location>
        <begin position="160"/>
        <end position="185"/>
    </location>
</feature>
<feature type="transmembrane region" description="Helical" evidence="5">
    <location>
        <begin position="95"/>
        <end position="114"/>
    </location>
</feature>
<dbReference type="Pfam" id="PF01545">
    <property type="entry name" value="Cation_efflux"/>
    <property type="match status" value="1"/>
</dbReference>
<name>A0A137SZ21_9BACT</name>
<keyword evidence="3 5" id="KW-1133">Transmembrane helix</keyword>
<sequence>MGGIAITAMGNKNISPYYIEERRTLFVIVLTFIVMLAEVLIGYFSKSMALVADGIHMGSHVMLIGLNLFAYYFVRKQKERNNHTYDADKIMQLSAFTSGLLLLLMSVFICSEGFEHMEAHHHIENFPLALSIAVVGLVVNSISARVLHSDHFENNPNNHAAYLHVMSDVLVKIGVIIGLICSYIWDITWLDAIVAMITGVIVLMWAIGLLKRMAKSLTKNLGV</sequence>
<dbReference type="InterPro" id="IPR058533">
    <property type="entry name" value="Cation_efflux_TM"/>
</dbReference>
<dbReference type="eggNOG" id="COG1230">
    <property type="taxonomic scope" value="Bacteria"/>
</dbReference>
<evidence type="ECO:0000256" key="3">
    <source>
        <dbReference type="ARBA" id="ARBA00022989"/>
    </source>
</evidence>
<dbReference type="RefSeq" id="WP_080728522.1">
    <property type="nucleotide sequence ID" value="NZ_CAUPGI010000005.1"/>
</dbReference>
<evidence type="ECO:0000256" key="2">
    <source>
        <dbReference type="ARBA" id="ARBA00022692"/>
    </source>
</evidence>
<keyword evidence="4 5" id="KW-0472">Membrane</keyword>
<dbReference type="InterPro" id="IPR050681">
    <property type="entry name" value="CDF/SLC30A"/>
</dbReference>
<dbReference type="GO" id="GO:0005886">
    <property type="term" value="C:plasma membrane"/>
    <property type="evidence" value="ECO:0007669"/>
    <property type="project" value="TreeGrafter"/>
</dbReference>
<evidence type="ECO:0000313" key="8">
    <source>
        <dbReference type="Proteomes" id="UP000070093"/>
    </source>
</evidence>
<accession>A0A137SZ21</accession>
<dbReference type="EMBL" id="LTAG01000031">
    <property type="protein sequence ID" value="KXO17711.1"/>
    <property type="molecule type" value="Genomic_DNA"/>
</dbReference>
<dbReference type="NCBIfam" id="TIGR01297">
    <property type="entry name" value="CDF"/>
    <property type="match status" value="1"/>
</dbReference>
<dbReference type="InterPro" id="IPR002524">
    <property type="entry name" value="Cation_efflux"/>
</dbReference>
<dbReference type="PATRIC" id="fig|28125.4.peg.815"/>
<evidence type="ECO:0000313" key="7">
    <source>
        <dbReference type="EMBL" id="KXO17711.1"/>
    </source>
</evidence>
<protein>
    <submittedName>
        <fullName evidence="7">Cation efflux family protein</fullName>
    </submittedName>
</protein>
<dbReference type="SUPFAM" id="SSF161111">
    <property type="entry name" value="Cation efflux protein transmembrane domain-like"/>
    <property type="match status" value="1"/>
</dbReference>
<dbReference type="Proteomes" id="UP000070093">
    <property type="component" value="Unassembled WGS sequence"/>
</dbReference>
<dbReference type="PANTHER" id="PTHR11562:SF40">
    <property type="entry name" value="CATION EFFLUX SYSTEM PROTEIN"/>
    <property type="match status" value="1"/>
</dbReference>
<evidence type="ECO:0000256" key="5">
    <source>
        <dbReference type="SAM" id="Phobius"/>
    </source>
</evidence>
<feature type="transmembrane region" description="Helical" evidence="5">
    <location>
        <begin position="57"/>
        <end position="74"/>
    </location>
</feature>
<organism evidence="7 8">
    <name type="scientific">Prevotella bivia</name>
    <dbReference type="NCBI Taxonomy" id="28125"/>
    <lineage>
        <taxon>Bacteria</taxon>
        <taxon>Pseudomonadati</taxon>
        <taxon>Bacteroidota</taxon>
        <taxon>Bacteroidia</taxon>
        <taxon>Bacteroidales</taxon>
        <taxon>Prevotellaceae</taxon>
        <taxon>Prevotella</taxon>
    </lineage>
</organism>
<dbReference type="STRING" id="28125.HMPREF3202_00834"/>
<evidence type="ECO:0000256" key="4">
    <source>
        <dbReference type="ARBA" id="ARBA00023136"/>
    </source>
</evidence>
<dbReference type="InterPro" id="IPR027469">
    <property type="entry name" value="Cation_efflux_TMD_sf"/>
</dbReference>
<feature type="transmembrane region" description="Helical" evidence="5">
    <location>
        <begin position="126"/>
        <end position="148"/>
    </location>
</feature>